<proteinExistence type="inferred from homology"/>
<evidence type="ECO:0000256" key="7">
    <source>
        <dbReference type="ARBA" id="ARBA00023121"/>
    </source>
</evidence>
<dbReference type="InterPro" id="IPR008632">
    <property type="entry name" value="Gp-FAR-1"/>
</dbReference>
<name>A0AA36GR33_CYLNA</name>
<keyword evidence="6" id="KW-0175">Coiled coil</keyword>
<reference evidence="8" key="1">
    <citation type="submission" date="2023-07" db="EMBL/GenBank/DDBJ databases">
        <authorList>
            <consortium name="CYATHOMIX"/>
        </authorList>
    </citation>
    <scope>NUCLEOTIDE SEQUENCE</scope>
    <source>
        <strain evidence="8">N/A</strain>
    </source>
</reference>
<protein>
    <recommendedName>
        <fullName evidence="3">Fatty-acid and retinol-binding protein 1</fullName>
    </recommendedName>
</protein>
<dbReference type="Gene3D" id="1.20.120.1100">
    <property type="match status" value="1"/>
</dbReference>
<dbReference type="GO" id="GO:0008289">
    <property type="term" value="F:lipid binding"/>
    <property type="evidence" value="ECO:0007669"/>
    <property type="project" value="UniProtKB-KW"/>
</dbReference>
<organism evidence="8 9">
    <name type="scientific">Cylicocyclus nassatus</name>
    <name type="common">Nematode worm</name>
    <dbReference type="NCBI Taxonomy" id="53992"/>
    <lineage>
        <taxon>Eukaryota</taxon>
        <taxon>Metazoa</taxon>
        <taxon>Ecdysozoa</taxon>
        <taxon>Nematoda</taxon>
        <taxon>Chromadorea</taxon>
        <taxon>Rhabditida</taxon>
        <taxon>Rhabditina</taxon>
        <taxon>Rhabditomorpha</taxon>
        <taxon>Strongyloidea</taxon>
        <taxon>Strongylidae</taxon>
        <taxon>Cylicocyclus</taxon>
    </lineage>
</organism>
<dbReference type="AlphaFoldDB" id="A0AA36GR33"/>
<gene>
    <name evidence="8" type="ORF">CYNAS_LOCUS8662</name>
</gene>
<keyword evidence="7" id="KW-0446">Lipid-binding</keyword>
<evidence type="ECO:0000256" key="2">
    <source>
        <dbReference type="ARBA" id="ARBA00006648"/>
    </source>
</evidence>
<keyword evidence="5" id="KW-0732">Signal</keyword>
<dbReference type="Proteomes" id="UP001176961">
    <property type="component" value="Unassembled WGS sequence"/>
</dbReference>
<evidence type="ECO:0000313" key="8">
    <source>
        <dbReference type="EMBL" id="CAJ0596679.1"/>
    </source>
</evidence>
<evidence type="ECO:0000313" key="9">
    <source>
        <dbReference type="Proteomes" id="UP001176961"/>
    </source>
</evidence>
<accession>A0AA36GR33</accession>
<comment type="subcellular location">
    <subcellularLocation>
        <location evidence="1">Secreted</location>
    </subcellularLocation>
</comment>
<dbReference type="PANTHER" id="PTHR31418">
    <property type="entry name" value="FATTY-ACID AND RETINOL-BINDING PROTEIN 1"/>
    <property type="match status" value="1"/>
</dbReference>
<comment type="similarity">
    <text evidence="2">Belongs to the fatty-acid and retinol-binding protein (FARBP) family.</text>
</comment>
<dbReference type="EMBL" id="CATQJL010000223">
    <property type="protein sequence ID" value="CAJ0596679.1"/>
    <property type="molecule type" value="Genomic_DNA"/>
</dbReference>
<dbReference type="Pfam" id="PF05823">
    <property type="entry name" value="Gp-FAR-1"/>
    <property type="match status" value="1"/>
</dbReference>
<sequence length="229" mass="25135">MIHKDPGYYDQLLRTRFDSSPPLDPPDFSVITAPAVLSAVSSCLVPREVMIRQVAAVVALVCLAHAAPFTSIEDIPAEYRELIPQEAKDFLTGLSDADKNVLKEIAKDYSKLKNEDDALAALKQKSPALGEKAEKLHQMVKTKVDALGDEAKAFAKEIIDGARKLQAQVVAGNKPNLAELKEKAQSAINKYKALSDAAKEDLQKQFPILTSVFKNDKFQKMAETLLSKN</sequence>
<evidence type="ECO:0000256" key="3">
    <source>
        <dbReference type="ARBA" id="ARBA00017453"/>
    </source>
</evidence>
<keyword evidence="4" id="KW-0964">Secreted</keyword>
<evidence type="ECO:0000256" key="1">
    <source>
        <dbReference type="ARBA" id="ARBA00004613"/>
    </source>
</evidence>
<comment type="caution">
    <text evidence="8">The sequence shown here is derived from an EMBL/GenBank/DDBJ whole genome shotgun (WGS) entry which is preliminary data.</text>
</comment>
<evidence type="ECO:0000256" key="4">
    <source>
        <dbReference type="ARBA" id="ARBA00022525"/>
    </source>
</evidence>
<dbReference type="GO" id="GO:0005576">
    <property type="term" value="C:extracellular region"/>
    <property type="evidence" value="ECO:0007669"/>
    <property type="project" value="UniProtKB-SubCell"/>
</dbReference>
<evidence type="ECO:0000256" key="5">
    <source>
        <dbReference type="ARBA" id="ARBA00022729"/>
    </source>
</evidence>
<keyword evidence="9" id="KW-1185">Reference proteome</keyword>
<evidence type="ECO:0000256" key="6">
    <source>
        <dbReference type="ARBA" id="ARBA00023054"/>
    </source>
</evidence>
<dbReference type="PANTHER" id="PTHR31418:SF7">
    <property type="entry name" value="FATTY-ACID AND RETINOL-BINDING PROTEIN 1"/>
    <property type="match status" value="1"/>
</dbReference>